<dbReference type="HOGENOM" id="CLU_033577_0_0_1"/>
<name>A0A0C3L5T7_9AGAM</name>
<organism evidence="1 2">
    <name type="scientific">Tulasnella calospora MUT 4182</name>
    <dbReference type="NCBI Taxonomy" id="1051891"/>
    <lineage>
        <taxon>Eukaryota</taxon>
        <taxon>Fungi</taxon>
        <taxon>Dikarya</taxon>
        <taxon>Basidiomycota</taxon>
        <taxon>Agaricomycotina</taxon>
        <taxon>Agaricomycetes</taxon>
        <taxon>Cantharellales</taxon>
        <taxon>Tulasnellaceae</taxon>
        <taxon>Tulasnella</taxon>
    </lineage>
</organism>
<dbReference type="AlphaFoldDB" id="A0A0C3L5T7"/>
<protein>
    <recommendedName>
        <fullName evidence="3">F-box domain-containing protein</fullName>
    </recommendedName>
</protein>
<keyword evidence="2" id="KW-1185">Reference proteome</keyword>
<proteinExistence type="predicted"/>
<evidence type="ECO:0000313" key="2">
    <source>
        <dbReference type="Proteomes" id="UP000054248"/>
    </source>
</evidence>
<dbReference type="EMBL" id="KN823474">
    <property type="protein sequence ID" value="KIO16847.1"/>
    <property type="molecule type" value="Genomic_DNA"/>
</dbReference>
<reference evidence="1 2" key="1">
    <citation type="submission" date="2014-04" db="EMBL/GenBank/DDBJ databases">
        <authorList>
            <consortium name="DOE Joint Genome Institute"/>
            <person name="Kuo A."/>
            <person name="Girlanda M."/>
            <person name="Perotto S."/>
            <person name="Kohler A."/>
            <person name="Nagy L.G."/>
            <person name="Floudas D."/>
            <person name="Copeland A."/>
            <person name="Barry K.W."/>
            <person name="Cichocki N."/>
            <person name="Veneault-Fourrey C."/>
            <person name="LaButti K."/>
            <person name="Lindquist E.A."/>
            <person name="Lipzen A."/>
            <person name="Lundell T."/>
            <person name="Morin E."/>
            <person name="Murat C."/>
            <person name="Sun H."/>
            <person name="Tunlid A."/>
            <person name="Henrissat B."/>
            <person name="Grigoriev I.V."/>
            <person name="Hibbett D.S."/>
            <person name="Martin F."/>
            <person name="Nordberg H.P."/>
            <person name="Cantor M.N."/>
            <person name="Hua S.X."/>
        </authorList>
    </citation>
    <scope>NUCLEOTIDE SEQUENCE [LARGE SCALE GENOMIC DNA]</scope>
    <source>
        <strain evidence="1 2">MUT 4182</strain>
    </source>
</reference>
<evidence type="ECO:0008006" key="3">
    <source>
        <dbReference type="Google" id="ProtNLM"/>
    </source>
</evidence>
<gene>
    <name evidence="1" type="ORF">M407DRAFT_33506</name>
</gene>
<evidence type="ECO:0000313" key="1">
    <source>
        <dbReference type="EMBL" id="KIO16847.1"/>
    </source>
</evidence>
<reference evidence="2" key="2">
    <citation type="submission" date="2015-01" db="EMBL/GenBank/DDBJ databases">
        <title>Evolutionary Origins and Diversification of the Mycorrhizal Mutualists.</title>
        <authorList>
            <consortium name="DOE Joint Genome Institute"/>
            <consortium name="Mycorrhizal Genomics Consortium"/>
            <person name="Kohler A."/>
            <person name="Kuo A."/>
            <person name="Nagy L.G."/>
            <person name="Floudas D."/>
            <person name="Copeland A."/>
            <person name="Barry K.W."/>
            <person name="Cichocki N."/>
            <person name="Veneault-Fourrey C."/>
            <person name="LaButti K."/>
            <person name="Lindquist E.A."/>
            <person name="Lipzen A."/>
            <person name="Lundell T."/>
            <person name="Morin E."/>
            <person name="Murat C."/>
            <person name="Riley R."/>
            <person name="Ohm R."/>
            <person name="Sun H."/>
            <person name="Tunlid A."/>
            <person name="Henrissat B."/>
            <person name="Grigoriev I.V."/>
            <person name="Hibbett D.S."/>
            <person name="Martin F."/>
        </authorList>
    </citation>
    <scope>NUCLEOTIDE SEQUENCE [LARGE SCALE GENOMIC DNA]</scope>
    <source>
        <strain evidence="2">MUT 4182</strain>
    </source>
</reference>
<sequence length="582" mass="65547">MSREKEFIKTSVSTYLALCTSQSESTSDNILDDEYLASESAKDNLIGIMERIQDVFTREVAKLNCRRNNEHSLIHQLPPEIFVEILLLAVDWSWWDTEKLRKLASVSTYWRDTILSCNRFWPVIDVMAKGEVRKMAMKRNPNGPVDVWCWAQPDSTALREFIEDAQTIQKTRWRSILYDYRSETEGFLNHLQTQTSSLIDVLLLNPNVSYGTTVSLDLSPEGPHLRHVDIRGMGLPWQSPRLTNLATLSLRYIYHHIPQPKHLYTILSSSPRLERLCVTHVTPGEIDPTGSLPTTSPPITLPVLATLAFQNVSNSITHSIVPLIRATACKTIVVDGEGELSFRLQPQQTTFELLAQPITASESLKLKFKMGGESCLHIQSEPYIAPEWVYWAHDKPGVDVRLAVHSADGLARMWSQLEVVLGSRGASTNIKTLDIECSTDVLGQELPFPSGLFGFCPELATLRCVDDTGTALQPLVRLLQKREEKKEGIRSETSKWLLPKLNHLLYSVNTMPDEEECATALKTFLELRYPSHSNDSTLQRLESPTPMKTLDLPSALAVKLKAMDISTFLKLDDVIQSPNLDG</sequence>
<accession>A0A0C3L5T7</accession>
<dbReference type="Proteomes" id="UP000054248">
    <property type="component" value="Unassembled WGS sequence"/>
</dbReference>
<dbReference type="OrthoDB" id="3223059at2759"/>